<feature type="domain" description="GtrA/DPMS transmembrane" evidence="7">
    <location>
        <begin position="38"/>
        <end position="160"/>
    </location>
</feature>
<evidence type="ECO:0000313" key="8">
    <source>
        <dbReference type="EMBL" id="PXA66190.1"/>
    </source>
</evidence>
<gene>
    <name evidence="8" type="ORF">CVS29_05645</name>
</gene>
<sequence>MHNTGGEGGAGTPESPEGPRLITKMSNLIALLWREVLKFGAVGGLGWFIDNGIYTLLWHGPMSDGTIKARVVSTIIATLFAWFASRYWTFRHRRSERVWKEFALFLLMNGLGLGIVLACQVISRYVLGYTTFTADFIAGGVVGLVLATIFRFLAYRYFVFNEELGETLQPVPSGSGPALVGAGQR</sequence>
<dbReference type="InterPro" id="IPR051401">
    <property type="entry name" value="GtrA_CellWall_Glycosyl"/>
</dbReference>
<reference evidence="8 9" key="1">
    <citation type="submission" date="2018-05" db="EMBL/GenBank/DDBJ databases">
        <title>Genetic diversity of glacier-inhabiting Cryobacterium bacteria in China and description of Cryobacterium mengkeensis sp. nov. and Arthrobacter glacialis sp. nov.</title>
        <authorList>
            <person name="Liu Q."/>
            <person name="Xin Y.-H."/>
        </authorList>
    </citation>
    <scope>NUCLEOTIDE SEQUENCE [LARGE SCALE GENOMIC DNA]</scope>
    <source>
        <strain evidence="8 9">GP3</strain>
    </source>
</reference>
<dbReference type="GO" id="GO:0000271">
    <property type="term" value="P:polysaccharide biosynthetic process"/>
    <property type="evidence" value="ECO:0007669"/>
    <property type="project" value="InterPro"/>
</dbReference>
<dbReference type="GO" id="GO:0005886">
    <property type="term" value="C:plasma membrane"/>
    <property type="evidence" value="ECO:0007669"/>
    <property type="project" value="TreeGrafter"/>
</dbReference>
<evidence type="ECO:0000256" key="2">
    <source>
        <dbReference type="ARBA" id="ARBA00009399"/>
    </source>
</evidence>
<dbReference type="AlphaFoldDB" id="A0A2V3DT45"/>
<keyword evidence="9" id="KW-1185">Reference proteome</keyword>
<evidence type="ECO:0000256" key="4">
    <source>
        <dbReference type="ARBA" id="ARBA00022989"/>
    </source>
</evidence>
<evidence type="ECO:0000259" key="7">
    <source>
        <dbReference type="Pfam" id="PF04138"/>
    </source>
</evidence>
<comment type="similarity">
    <text evidence="2">Belongs to the GtrA family.</text>
</comment>
<proteinExistence type="inferred from homology"/>
<dbReference type="EMBL" id="QHLZ01000003">
    <property type="protein sequence ID" value="PXA66190.1"/>
    <property type="molecule type" value="Genomic_DNA"/>
</dbReference>
<accession>A0A2V3DT45</accession>
<feature type="transmembrane region" description="Helical" evidence="6">
    <location>
        <begin position="102"/>
        <end position="126"/>
    </location>
</feature>
<evidence type="ECO:0000313" key="9">
    <source>
        <dbReference type="Proteomes" id="UP000246303"/>
    </source>
</evidence>
<name>A0A2V3DT45_9MICC</name>
<dbReference type="Proteomes" id="UP000246303">
    <property type="component" value="Unassembled WGS sequence"/>
</dbReference>
<protein>
    <submittedName>
        <fullName evidence="8">Polysaccharide synthesis protein GtrA</fullName>
    </submittedName>
</protein>
<keyword evidence="3 6" id="KW-0812">Transmembrane</keyword>
<keyword evidence="5 6" id="KW-0472">Membrane</keyword>
<feature type="transmembrane region" description="Helical" evidence="6">
    <location>
        <begin position="69"/>
        <end position="90"/>
    </location>
</feature>
<dbReference type="PANTHER" id="PTHR38459:SF1">
    <property type="entry name" value="PROPHAGE BACTOPRENOL-LINKED GLUCOSE TRANSLOCASE HOMOLOG"/>
    <property type="match status" value="1"/>
</dbReference>
<dbReference type="InterPro" id="IPR007267">
    <property type="entry name" value="GtrA_DPMS_TM"/>
</dbReference>
<comment type="caution">
    <text evidence="8">The sequence shown here is derived from an EMBL/GenBank/DDBJ whole genome shotgun (WGS) entry which is preliminary data.</text>
</comment>
<comment type="subcellular location">
    <subcellularLocation>
        <location evidence="1">Membrane</location>
        <topology evidence="1">Multi-pass membrane protein</topology>
    </subcellularLocation>
</comment>
<dbReference type="Pfam" id="PF04138">
    <property type="entry name" value="GtrA_DPMS_TM"/>
    <property type="match status" value="1"/>
</dbReference>
<dbReference type="OrthoDB" id="9807815at2"/>
<feature type="transmembrane region" description="Helical" evidence="6">
    <location>
        <begin position="132"/>
        <end position="154"/>
    </location>
</feature>
<evidence type="ECO:0000256" key="6">
    <source>
        <dbReference type="SAM" id="Phobius"/>
    </source>
</evidence>
<evidence type="ECO:0000256" key="3">
    <source>
        <dbReference type="ARBA" id="ARBA00022692"/>
    </source>
</evidence>
<keyword evidence="4 6" id="KW-1133">Transmembrane helix</keyword>
<evidence type="ECO:0000256" key="1">
    <source>
        <dbReference type="ARBA" id="ARBA00004141"/>
    </source>
</evidence>
<dbReference type="PANTHER" id="PTHR38459">
    <property type="entry name" value="PROPHAGE BACTOPRENOL-LINKED GLUCOSE TRANSLOCASE HOMOLOG"/>
    <property type="match status" value="1"/>
</dbReference>
<evidence type="ECO:0000256" key="5">
    <source>
        <dbReference type="ARBA" id="ARBA00023136"/>
    </source>
</evidence>
<organism evidence="8 9">
    <name type="scientific">Arthrobacter psychrochitiniphilus</name>
    <dbReference type="NCBI Taxonomy" id="291045"/>
    <lineage>
        <taxon>Bacteria</taxon>
        <taxon>Bacillati</taxon>
        <taxon>Actinomycetota</taxon>
        <taxon>Actinomycetes</taxon>
        <taxon>Micrococcales</taxon>
        <taxon>Micrococcaceae</taxon>
        <taxon>Arthrobacter</taxon>
    </lineage>
</organism>